<organism evidence="1 2">
    <name type="scientific">Streptomyces flavotricini</name>
    <dbReference type="NCBI Taxonomy" id="66888"/>
    <lineage>
        <taxon>Bacteria</taxon>
        <taxon>Bacillati</taxon>
        <taxon>Actinomycetota</taxon>
        <taxon>Actinomycetes</taxon>
        <taxon>Kitasatosporales</taxon>
        <taxon>Streptomycetaceae</taxon>
        <taxon>Streptomyces</taxon>
    </lineage>
</organism>
<dbReference type="RefSeq" id="WP_229342400.1">
    <property type="nucleotide sequence ID" value="NZ_JAINUL010000001.1"/>
</dbReference>
<evidence type="ECO:0000313" key="1">
    <source>
        <dbReference type="EMBL" id="MCC0099435.1"/>
    </source>
</evidence>
<gene>
    <name evidence="1" type="ORF">K7B10_32605</name>
</gene>
<sequence length="162" mass="18065">MADRWQDMNEGEIEETLTEQFGGLWRSWNSDKAPFRRSVAQFTEGKDGRLVMTGLLVLDDAITTDRLKSVPVRALENSWSLTRNADAREDIRALPKLIREGRTPEEFARLVAEHYKAWAAIVAHPVAAMAADAGVKSPTVHGWVREARLRGFLPPASRGKAG</sequence>
<evidence type="ECO:0000313" key="2">
    <source>
        <dbReference type="Proteomes" id="UP001520654"/>
    </source>
</evidence>
<accession>A0ABS8EEI8</accession>
<dbReference type="EMBL" id="JAINUL010000001">
    <property type="protein sequence ID" value="MCC0099435.1"/>
    <property type="molecule type" value="Genomic_DNA"/>
</dbReference>
<keyword evidence="2" id="KW-1185">Reference proteome</keyword>
<protein>
    <submittedName>
        <fullName evidence="1">Uncharacterized protein</fullName>
    </submittedName>
</protein>
<comment type="caution">
    <text evidence="1">The sequence shown here is derived from an EMBL/GenBank/DDBJ whole genome shotgun (WGS) entry which is preliminary data.</text>
</comment>
<reference evidence="1 2" key="1">
    <citation type="submission" date="2021-08" db="EMBL/GenBank/DDBJ databases">
        <title>Genomic Architecture of Streptomyces flavotricini NGL1 and Streptomyces erythrochromogenes HMS4 With Differential Plant Beneficial attributes and laccase production capabilities.</title>
        <authorList>
            <person name="Salwan R."/>
            <person name="Kaur R."/>
            <person name="Sharma V."/>
        </authorList>
    </citation>
    <scope>NUCLEOTIDE SEQUENCE [LARGE SCALE GENOMIC DNA]</scope>
    <source>
        <strain evidence="1 2">NGL1</strain>
    </source>
</reference>
<dbReference type="Proteomes" id="UP001520654">
    <property type="component" value="Unassembled WGS sequence"/>
</dbReference>
<proteinExistence type="predicted"/>
<name>A0ABS8EEI8_9ACTN</name>